<reference evidence="1" key="1">
    <citation type="submission" date="2020-05" db="EMBL/GenBank/DDBJ databases">
        <authorList>
            <person name="Chiriac C."/>
            <person name="Salcher M."/>
            <person name="Ghai R."/>
            <person name="Kavagutti S V."/>
        </authorList>
    </citation>
    <scope>NUCLEOTIDE SEQUENCE</scope>
</reference>
<protein>
    <submittedName>
        <fullName evidence="1">Unannotated protein</fullName>
    </submittedName>
</protein>
<sequence length="119" mass="13316">MWVGAKFLEVFLRDVHPTAVKIFTHVTQKIRQLECQAQVSSVRNRRWASRLQNGQHHLADHAGRAVHVIAEVIPGCVRIHAQIHGHGVQEAMEQLWVDGEGLDGMHHGLEDQVIGLASI</sequence>
<dbReference type="AlphaFoldDB" id="A0A6J6ZFB9"/>
<dbReference type="EMBL" id="CAFAAQ010000174">
    <property type="protein sequence ID" value="CAB4817748.1"/>
    <property type="molecule type" value="Genomic_DNA"/>
</dbReference>
<proteinExistence type="predicted"/>
<organism evidence="1">
    <name type="scientific">freshwater metagenome</name>
    <dbReference type="NCBI Taxonomy" id="449393"/>
    <lineage>
        <taxon>unclassified sequences</taxon>
        <taxon>metagenomes</taxon>
        <taxon>ecological metagenomes</taxon>
    </lineage>
</organism>
<name>A0A6J6ZFB9_9ZZZZ</name>
<evidence type="ECO:0000313" key="1">
    <source>
        <dbReference type="EMBL" id="CAB4817748.1"/>
    </source>
</evidence>
<accession>A0A6J6ZFB9</accession>
<gene>
    <name evidence="1" type="ORF">UFOPK3046_01582</name>
</gene>